<reference evidence="1 2" key="1">
    <citation type="submission" date="2024-05" db="EMBL/GenBank/DDBJ databases">
        <title>Genome sequencing and assembly of Indian major carp, Cirrhinus mrigala (Hamilton, 1822).</title>
        <authorList>
            <person name="Mohindra V."/>
            <person name="Chowdhury L.M."/>
            <person name="Lal K."/>
            <person name="Jena J.K."/>
        </authorList>
    </citation>
    <scope>NUCLEOTIDE SEQUENCE [LARGE SCALE GENOMIC DNA]</scope>
    <source>
        <strain evidence="1">CM1030</strain>
        <tissue evidence="1">Blood</tissue>
    </source>
</reference>
<organism evidence="1 2">
    <name type="scientific">Cirrhinus mrigala</name>
    <name type="common">Mrigala</name>
    <dbReference type="NCBI Taxonomy" id="683832"/>
    <lineage>
        <taxon>Eukaryota</taxon>
        <taxon>Metazoa</taxon>
        <taxon>Chordata</taxon>
        <taxon>Craniata</taxon>
        <taxon>Vertebrata</taxon>
        <taxon>Euteleostomi</taxon>
        <taxon>Actinopterygii</taxon>
        <taxon>Neopterygii</taxon>
        <taxon>Teleostei</taxon>
        <taxon>Ostariophysi</taxon>
        <taxon>Cypriniformes</taxon>
        <taxon>Cyprinidae</taxon>
        <taxon>Labeoninae</taxon>
        <taxon>Labeonini</taxon>
        <taxon>Cirrhinus</taxon>
    </lineage>
</organism>
<dbReference type="Proteomes" id="UP001529510">
    <property type="component" value="Unassembled WGS sequence"/>
</dbReference>
<keyword evidence="2" id="KW-1185">Reference proteome</keyword>
<name>A0ABD0PV75_CIRMR</name>
<proteinExistence type="predicted"/>
<dbReference type="AlphaFoldDB" id="A0ABD0PV75"/>
<gene>
    <name evidence="1" type="ORF">M9458_026711</name>
</gene>
<comment type="caution">
    <text evidence="1">The sequence shown here is derived from an EMBL/GenBank/DDBJ whole genome shotgun (WGS) entry which is preliminary data.</text>
</comment>
<evidence type="ECO:0000313" key="2">
    <source>
        <dbReference type="Proteomes" id="UP001529510"/>
    </source>
</evidence>
<feature type="non-terminal residue" evidence="1">
    <location>
        <position position="59"/>
    </location>
</feature>
<evidence type="ECO:0000313" key="1">
    <source>
        <dbReference type="EMBL" id="KAL0177817.1"/>
    </source>
</evidence>
<accession>A0ABD0PV75</accession>
<protein>
    <submittedName>
        <fullName evidence="1">Uncharacterized protein</fullName>
    </submittedName>
</protein>
<dbReference type="EMBL" id="JAMKFB020000013">
    <property type="protein sequence ID" value="KAL0177817.1"/>
    <property type="molecule type" value="Genomic_DNA"/>
</dbReference>
<sequence length="59" mass="6766">MRRVLEEDCRITLSLLEMEEMAAVQALDNLIESNCVLLRDIEVQLNEGMMDSDIQPGDR</sequence>